<dbReference type="EMBL" id="CAICTM010000760">
    <property type="protein sequence ID" value="CAB9516115.1"/>
    <property type="molecule type" value="Genomic_DNA"/>
</dbReference>
<protein>
    <submittedName>
        <fullName evidence="2">Uncharacterized protein</fullName>
    </submittedName>
</protein>
<organism evidence="2 3">
    <name type="scientific">Seminavis robusta</name>
    <dbReference type="NCBI Taxonomy" id="568900"/>
    <lineage>
        <taxon>Eukaryota</taxon>
        <taxon>Sar</taxon>
        <taxon>Stramenopiles</taxon>
        <taxon>Ochrophyta</taxon>
        <taxon>Bacillariophyta</taxon>
        <taxon>Bacillariophyceae</taxon>
        <taxon>Bacillariophycidae</taxon>
        <taxon>Naviculales</taxon>
        <taxon>Naviculaceae</taxon>
        <taxon>Seminavis</taxon>
    </lineage>
</organism>
<evidence type="ECO:0000313" key="2">
    <source>
        <dbReference type="EMBL" id="CAB9516115.1"/>
    </source>
</evidence>
<evidence type="ECO:0000256" key="1">
    <source>
        <dbReference type="SAM" id="MobiDB-lite"/>
    </source>
</evidence>
<keyword evidence="3" id="KW-1185">Reference proteome</keyword>
<feature type="compositionally biased region" description="Basic and acidic residues" evidence="1">
    <location>
        <begin position="31"/>
        <end position="47"/>
    </location>
</feature>
<evidence type="ECO:0000313" key="3">
    <source>
        <dbReference type="Proteomes" id="UP001153069"/>
    </source>
</evidence>
<accession>A0A9N8HKV0</accession>
<sequence length="254" mass="29039">MATSSANQTHEEQEDVDPAEQSSTGQPNNEHSVDGKKGGEEENRADSESYDEEEEEISSPSVPPSVTMQAEPKLMEISNQIYKKIMFEYHPGWILHFDFHAELGHSLYVFDFTGLDRRIFRCHRKTSTVFQALYYMSHAMYPNLETVRKGQVQINMIDGKTVTRMLLEIHGSYPSNFAQICMYHTPMAVNLMVALAKRSLPKNFLEKLVVGCTFAGRLDQFYGLPTIEAATQRTLNNLNGALRIRYENERTFKL</sequence>
<dbReference type="Proteomes" id="UP001153069">
    <property type="component" value="Unassembled WGS sequence"/>
</dbReference>
<gene>
    <name evidence="2" type="ORF">SEMRO_761_G198590.1</name>
</gene>
<comment type="caution">
    <text evidence="2">The sequence shown here is derived from an EMBL/GenBank/DDBJ whole genome shotgun (WGS) entry which is preliminary data.</text>
</comment>
<name>A0A9N8HKV0_9STRA</name>
<feature type="region of interest" description="Disordered" evidence="1">
    <location>
        <begin position="1"/>
        <end position="70"/>
    </location>
</feature>
<dbReference type="AlphaFoldDB" id="A0A9N8HKV0"/>
<reference evidence="2" key="1">
    <citation type="submission" date="2020-06" db="EMBL/GenBank/DDBJ databases">
        <authorList>
            <consortium name="Plant Systems Biology data submission"/>
        </authorList>
    </citation>
    <scope>NUCLEOTIDE SEQUENCE</scope>
    <source>
        <strain evidence="2">D6</strain>
    </source>
</reference>
<proteinExistence type="predicted"/>
<feature type="compositionally biased region" description="Acidic residues" evidence="1">
    <location>
        <begin position="48"/>
        <end position="57"/>
    </location>
</feature>
<feature type="compositionally biased region" description="Polar residues" evidence="1">
    <location>
        <begin position="20"/>
        <end position="30"/>
    </location>
</feature>